<evidence type="ECO:0000313" key="1">
    <source>
        <dbReference type="EMBL" id="GAA2196852.1"/>
    </source>
</evidence>
<proteinExistence type="predicted"/>
<protein>
    <submittedName>
        <fullName evidence="1">Uncharacterized protein</fullName>
    </submittedName>
</protein>
<dbReference type="Proteomes" id="UP001500432">
    <property type="component" value="Unassembled WGS sequence"/>
</dbReference>
<name>A0ABP5NB45_9MICC</name>
<dbReference type="EMBL" id="BAAAQW010000002">
    <property type="protein sequence ID" value="GAA2196852.1"/>
    <property type="molecule type" value="Genomic_DNA"/>
</dbReference>
<reference evidence="2" key="1">
    <citation type="journal article" date="2019" name="Int. J. Syst. Evol. Microbiol.">
        <title>The Global Catalogue of Microorganisms (GCM) 10K type strain sequencing project: providing services to taxonomists for standard genome sequencing and annotation.</title>
        <authorList>
            <consortium name="The Broad Institute Genomics Platform"/>
            <consortium name="The Broad Institute Genome Sequencing Center for Infectious Disease"/>
            <person name="Wu L."/>
            <person name="Ma J."/>
        </authorList>
    </citation>
    <scope>NUCLEOTIDE SEQUENCE [LARGE SCALE GENOMIC DNA]</scope>
    <source>
        <strain evidence="2">JCM 16034</strain>
    </source>
</reference>
<gene>
    <name evidence="1" type="ORF">GCM10009849_03570</name>
</gene>
<accession>A0ABP5NB45</accession>
<dbReference type="RefSeq" id="WP_344297920.1">
    <property type="nucleotide sequence ID" value="NZ_BAAAQW010000002.1"/>
</dbReference>
<evidence type="ECO:0000313" key="2">
    <source>
        <dbReference type="Proteomes" id="UP001500432"/>
    </source>
</evidence>
<sequence>MTDFEPSWESIAPLLAALHGQEAEFDNGALLIAPTTGAAGSILSMHDGDGAADATLLAIGTGDIPQPPKLPEGGGIAEAPLGAYDAVELTVFGRPAVKGRIAYGSSVAAVGGFEFAVDDAEGSLGAAVVSALAEQAFLEGAEWLVTLVEGDPAEVPAFLGEGWAPAARLRRRLQ</sequence>
<comment type="caution">
    <text evidence="1">The sequence shown here is derived from an EMBL/GenBank/DDBJ whole genome shotgun (WGS) entry which is preliminary data.</text>
</comment>
<keyword evidence="2" id="KW-1185">Reference proteome</keyword>
<organism evidence="1 2">
    <name type="scientific">Sinomonas flava</name>
    <dbReference type="NCBI Taxonomy" id="496857"/>
    <lineage>
        <taxon>Bacteria</taxon>
        <taxon>Bacillati</taxon>
        <taxon>Actinomycetota</taxon>
        <taxon>Actinomycetes</taxon>
        <taxon>Micrococcales</taxon>
        <taxon>Micrococcaceae</taxon>
        <taxon>Sinomonas</taxon>
    </lineage>
</organism>